<dbReference type="SUPFAM" id="SSF54285">
    <property type="entry name" value="MoaD/ThiS"/>
    <property type="match status" value="1"/>
</dbReference>
<evidence type="ECO:0000313" key="1">
    <source>
        <dbReference type="EMBL" id="MUM76874.1"/>
    </source>
</evidence>
<dbReference type="AlphaFoldDB" id="A0A7K1KLB9"/>
<dbReference type="InterPro" id="IPR016155">
    <property type="entry name" value="Mopterin_synth/thiamin_S_b"/>
</dbReference>
<dbReference type="PANTHER" id="PTHR34472:SF1">
    <property type="entry name" value="SULFUR CARRIER PROTEIN THIS"/>
    <property type="match status" value="1"/>
</dbReference>
<dbReference type="PANTHER" id="PTHR34472">
    <property type="entry name" value="SULFUR CARRIER PROTEIN THIS"/>
    <property type="match status" value="1"/>
</dbReference>
<dbReference type="NCBIfam" id="TIGR01683">
    <property type="entry name" value="thiS"/>
    <property type="match status" value="1"/>
</dbReference>
<dbReference type="InterPro" id="IPR012675">
    <property type="entry name" value="Beta-grasp_dom_sf"/>
</dbReference>
<dbReference type="CDD" id="cd00565">
    <property type="entry name" value="Ubl_ThiS"/>
    <property type="match status" value="1"/>
</dbReference>
<dbReference type="Gene3D" id="3.10.20.30">
    <property type="match status" value="1"/>
</dbReference>
<gene>
    <name evidence="1" type="primary">thiS</name>
    <name evidence="1" type="ORF">GKC30_04415</name>
</gene>
<accession>A0A7K1KLB9</accession>
<proteinExistence type="predicted"/>
<dbReference type="Pfam" id="PF02597">
    <property type="entry name" value="ThiS"/>
    <property type="match status" value="1"/>
</dbReference>
<dbReference type="EMBL" id="WODC01000002">
    <property type="protein sequence ID" value="MUM76874.1"/>
    <property type="molecule type" value="Genomic_DNA"/>
</dbReference>
<dbReference type="InterPro" id="IPR010035">
    <property type="entry name" value="Thi_S"/>
</dbReference>
<reference evidence="1 2" key="1">
    <citation type="submission" date="2019-11" db="EMBL/GenBank/DDBJ databases">
        <title>Pseudodesulfovibrio alkaliphilus, sp. nov., an alkaliphilic sulfate-reducing bacteria from mud volcano of Taman peninsula, Russia.</title>
        <authorList>
            <person name="Frolova A."/>
            <person name="Merkel A.Y."/>
            <person name="Slobodkin A.I."/>
        </authorList>
    </citation>
    <scope>NUCLEOTIDE SEQUENCE [LARGE SCALE GENOMIC DNA]</scope>
    <source>
        <strain evidence="1 2">F-1</strain>
    </source>
</reference>
<comment type="caution">
    <text evidence="1">The sequence shown here is derived from an EMBL/GenBank/DDBJ whole genome shotgun (WGS) entry which is preliminary data.</text>
</comment>
<evidence type="ECO:0000313" key="2">
    <source>
        <dbReference type="Proteomes" id="UP000461162"/>
    </source>
</evidence>
<dbReference type="RefSeq" id="WP_155932524.1">
    <property type="nucleotide sequence ID" value="NZ_WODC01000002.1"/>
</dbReference>
<organism evidence="1 2">
    <name type="scientific">Pseudodesulfovibrio alkaliphilus</name>
    <dbReference type="NCBI Taxonomy" id="2661613"/>
    <lineage>
        <taxon>Bacteria</taxon>
        <taxon>Pseudomonadati</taxon>
        <taxon>Thermodesulfobacteriota</taxon>
        <taxon>Desulfovibrionia</taxon>
        <taxon>Desulfovibrionales</taxon>
        <taxon>Desulfovibrionaceae</taxon>
    </lineage>
</organism>
<keyword evidence="2" id="KW-1185">Reference proteome</keyword>
<dbReference type="Proteomes" id="UP000461162">
    <property type="component" value="Unassembled WGS sequence"/>
</dbReference>
<name>A0A7K1KLB9_9BACT</name>
<sequence length="66" mass="6996">MIVVVNGTRREIDRGATLLGLLEGLGINPDTVVVERNQEIVPSVAFAAVVLNEGDHLEVLRFVGGG</sequence>
<dbReference type="InterPro" id="IPR003749">
    <property type="entry name" value="ThiS/MoaD-like"/>
</dbReference>
<protein>
    <submittedName>
        <fullName evidence="1">Sulfur carrier protein ThiS</fullName>
    </submittedName>
</protein>